<keyword evidence="2" id="KW-0812">Transmembrane</keyword>
<sequence>MEFAPTLFFWQLMVTALFVLCIMSLVIGYFSREKSFLFYGIYTVFLLFYFILVTPYDFLWRDQLYTTPFKTLRWYSQVIYNCAYFIFFLYFLDIKTHLPNFNKFIVKVVGLAFSLGTLVFIYGIILNKPDVFDFFYIYIFVPILFCFAIYTLVKSFSLPGRLKYFFITGGGVFIVLAMMALFLPILGYRIFNLDSFALFYTGVYIEQFVFAFGLAYKVKQINHALLEKSKENQHIKEVQNQVLEKKLKEKEREILTITTKAEQERLSSLKSKFEDEIHRLHLVSLQSQMNPHFIFNALNSIKVFLIENDKQQGIHYLNKFSKLIRIILENIRVDTISLHEELAILKLYVDIENIRFEEKINLNIKNPENIHIKNIIIPPMILQPFIENAIWHGLMLKEGEKWIDLLFFQEENAIILKIRDNGIGRQAVQQREEGRKLFKKKSIGLKITQERLTHFNQKRHLDYTFKIHDLKNETGAPEGTEIEFIFRNTPTH</sequence>
<feature type="domain" description="Signal transduction histidine kinase internal region" evidence="3">
    <location>
        <begin position="282"/>
        <end position="360"/>
    </location>
</feature>
<feature type="transmembrane region" description="Helical" evidence="2">
    <location>
        <begin position="165"/>
        <end position="191"/>
    </location>
</feature>
<feature type="domain" description="7TM-DISM receptor extracellular" evidence="4">
    <location>
        <begin position="8"/>
        <end position="217"/>
    </location>
</feature>
<keyword evidence="2" id="KW-0472">Membrane</keyword>
<feature type="transmembrane region" description="Helical" evidence="2">
    <location>
        <begin position="104"/>
        <end position="125"/>
    </location>
</feature>
<evidence type="ECO:0000256" key="1">
    <source>
        <dbReference type="SAM" id="Coils"/>
    </source>
</evidence>
<keyword evidence="1" id="KW-0175">Coiled coil</keyword>
<dbReference type="EMBL" id="JBHMFC010000034">
    <property type="protein sequence ID" value="MFB9056902.1"/>
    <property type="molecule type" value="Genomic_DNA"/>
</dbReference>
<dbReference type="InterPro" id="IPR010559">
    <property type="entry name" value="Sig_transdc_His_kin_internal"/>
</dbReference>
<dbReference type="Gene3D" id="3.30.565.10">
    <property type="entry name" value="Histidine kinase-like ATPase, C-terminal domain"/>
    <property type="match status" value="1"/>
</dbReference>
<evidence type="ECO:0000259" key="3">
    <source>
        <dbReference type="Pfam" id="PF06580"/>
    </source>
</evidence>
<protein>
    <submittedName>
        <fullName evidence="5">Histidine kinase</fullName>
    </submittedName>
</protein>
<evidence type="ECO:0000256" key="2">
    <source>
        <dbReference type="SAM" id="Phobius"/>
    </source>
</evidence>
<evidence type="ECO:0000259" key="4">
    <source>
        <dbReference type="Pfam" id="PF07695"/>
    </source>
</evidence>
<dbReference type="PANTHER" id="PTHR34220:SF7">
    <property type="entry name" value="SENSOR HISTIDINE KINASE YPDA"/>
    <property type="match status" value="1"/>
</dbReference>
<feature type="coiled-coil region" evidence="1">
    <location>
        <begin position="233"/>
        <end position="260"/>
    </location>
</feature>
<accession>A0ABV5FBU6</accession>
<dbReference type="PANTHER" id="PTHR34220">
    <property type="entry name" value="SENSOR HISTIDINE KINASE YPDA"/>
    <property type="match status" value="1"/>
</dbReference>
<evidence type="ECO:0000313" key="6">
    <source>
        <dbReference type="Proteomes" id="UP001589585"/>
    </source>
</evidence>
<feature type="transmembrane region" description="Helical" evidence="2">
    <location>
        <begin position="74"/>
        <end position="92"/>
    </location>
</feature>
<keyword evidence="5" id="KW-0808">Transferase</keyword>
<dbReference type="GO" id="GO:0016301">
    <property type="term" value="F:kinase activity"/>
    <property type="evidence" value="ECO:0007669"/>
    <property type="project" value="UniProtKB-KW"/>
</dbReference>
<feature type="transmembrane region" description="Helical" evidence="2">
    <location>
        <begin position="6"/>
        <end position="29"/>
    </location>
</feature>
<dbReference type="InterPro" id="IPR011623">
    <property type="entry name" value="7TMR_DISM_rcpt_extracell_dom1"/>
</dbReference>
<dbReference type="Pfam" id="PF07695">
    <property type="entry name" value="7TMR-DISM_7TM"/>
    <property type="match status" value="1"/>
</dbReference>
<comment type="caution">
    <text evidence="5">The sequence shown here is derived from an EMBL/GenBank/DDBJ whole genome shotgun (WGS) entry which is preliminary data.</text>
</comment>
<feature type="transmembrane region" description="Helical" evidence="2">
    <location>
        <begin position="131"/>
        <end position="153"/>
    </location>
</feature>
<dbReference type="InterPro" id="IPR036890">
    <property type="entry name" value="HATPase_C_sf"/>
</dbReference>
<keyword evidence="2" id="KW-1133">Transmembrane helix</keyword>
<dbReference type="Pfam" id="PF06580">
    <property type="entry name" value="His_kinase"/>
    <property type="match status" value="1"/>
</dbReference>
<feature type="transmembrane region" description="Helical" evidence="2">
    <location>
        <begin position="36"/>
        <end position="54"/>
    </location>
</feature>
<keyword evidence="6" id="KW-1185">Reference proteome</keyword>
<dbReference type="RefSeq" id="WP_379861114.1">
    <property type="nucleotide sequence ID" value="NZ_JBHMFC010000034.1"/>
</dbReference>
<dbReference type="SUPFAM" id="SSF55874">
    <property type="entry name" value="ATPase domain of HSP90 chaperone/DNA topoisomerase II/histidine kinase"/>
    <property type="match status" value="1"/>
</dbReference>
<keyword evidence="5" id="KW-0418">Kinase</keyword>
<reference evidence="5 6" key="1">
    <citation type="submission" date="2024-09" db="EMBL/GenBank/DDBJ databases">
        <authorList>
            <person name="Sun Q."/>
            <person name="Mori K."/>
        </authorList>
    </citation>
    <scope>NUCLEOTIDE SEQUENCE [LARGE SCALE GENOMIC DNA]</scope>
    <source>
        <strain evidence="5 6">CECT 8622</strain>
    </source>
</reference>
<proteinExistence type="predicted"/>
<gene>
    <name evidence="5" type="ORF">ACFFU9_09125</name>
</gene>
<evidence type="ECO:0000313" key="5">
    <source>
        <dbReference type="EMBL" id="MFB9056902.1"/>
    </source>
</evidence>
<name>A0ABV5FBU6_9FLAO</name>
<dbReference type="InterPro" id="IPR050640">
    <property type="entry name" value="Bact_2-comp_sensor_kinase"/>
</dbReference>
<organism evidence="5 6">
    <name type="scientific">Mariniflexile ostreae</name>
    <dbReference type="NCBI Taxonomy" id="1520892"/>
    <lineage>
        <taxon>Bacteria</taxon>
        <taxon>Pseudomonadati</taxon>
        <taxon>Bacteroidota</taxon>
        <taxon>Flavobacteriia</taxon>
        <taxon>Flavobacteriales</taxon>
        <taxon>Flavobacteriaceae</taxon>
        <taxon>Mariniflexile</taxon>
    </lineage>
</organism>
<dbReference type="Proteomes" id="UP001589585">
    <property type="component" value="Unassembled WGS sequence"/>
</dbReference>
<feature type="transmembrane region" description="Helical" evidence="2">
    <location>
        <begin position="197"/>
        <end position="216"/>
    </location>
</feature>